<organism evidence="7 8">
    <name type="scientific">Armadillidium nasatum</name>
    <dbReference type="NCBI Taxonomy" id="96803"/>
    <lineage>
        <taxon>Eukaryota</taxon>
        <taxon>Metazoa</taxon>
        <taxon>Ecdysozoa</taxon>
        <taxon>Arthropoda</taxon>
        <taxon>Crustacea</taxon>
        <taxon>Multicrustacea</taxon>
        <taxon>Malacostraca</taxon>
        <taxon>Eumalacostraca</taxon>
        <taxon>Peracarida</taxon>
        <taxon>Isopoda</taxon>
        <taxon>Oniscidea</taxon>
        <taxon>Crinocheta</taxon>
        <taxon>Armadillidiidae</taxon>
        <taxon>Armadillidium</taxon>
    </lineage>
</organism>
<evidence type="ECO:0000256" key="2">
    <source>
        <dbReference type="ARBA" id="ARBA00022723"/>
    </source>
</evidence>
<accession>A0A5N5TFH8</accession>
<dbReference type="GO" id="GO:0046983">
    <property type="term" value="F:protein dimerization activity"/>
    <property type="evidence" value="ECO:0007669"/>
    <property type="project" value="InterPro"/>
</dbReference>
<dbReference type="PANTHER" id="PTHR46481:SF10">
    <property type="entry name" value="ZINC FINGER BED DOMAIN-CONTAINING PROTEIN 39"/>
    <property type="match status" value="1"/>
</dbReference>
<keyword evidence="8" id="KW-1185">Reference proteome</keyword>
<evidence type="ECO:0000256" key="1">
    <source>
        <dbReference type="ARBA" id="ARBA00004123"/>
    </source>
</evidence>
<protein>
    <submittedName>
        <fullName evidence="7">Zinc finger protein</fullName>
    </submittedName>
</protein>
<keyword evidence="2" id="KW-0479">Metal-binding</keyword>
<dbReference type="PANTHER" id="PTHR46481">
    <property type="entry name" value="ZINC FINGER BED DOMAIN-CONTAINING PROTEIN 4"/>
    <property type="match status" value="1"/>
</dbReference>
<comment type="subcellular location">
    <subcellularLocation>
        <location evidence="1">Nucleus</location>
    </subcellularLocation>
</comment>
<evidence type="ECO:0000256" key="5">
    <source>
        <dbReference type="ARBA" id="ARBA00023242"/>
    </source>
</evidence>
<evidence type="ECO:0000256" key="3">
    <source>
        <dbReference type="ARBA" id="ARBA00022771"/>
    </source>
</evidence>
<keyword evidence="5" id="KW-0539">Nucleus</keyword>
<dbReference type="Proteomes" id="UP000326759">
    <property type="component" value="Unassembled WGS sequence"/>
</dbReference>
<dbReference type="SUPFAM" id="SSF53098">
    <property type="entry name" value="Ribonuclease H-like"/>
    <property type="match status" value="1"/>
</dbReference>
<name>A0A5N5TFH8_9CRUS</name>
<evidence type="ECO:0000259" key="6">
    <source>
        <dbReference type="Pfam" id="PF05699"/>
    </source>
</evidence>
<feature type="domain" description="HAT C-terminal dimerisation" evidence="6">
    <location>
        <begin position="529"/>
        <end position="565"/>
    </location>
</feature>
<dbReference type="GO" id="GO:0005634">
    <property type="term" value="C:nucleus"/>
    <property type="evidence" value="ECO:0007669"/>
    <property type="project" value="UniProtKB-SubCell"/>
</dbReference>
<proteinExistence type="predicted"/>
<evidence type="ECO:0000313" key="8">
    <source>
        <dbReference type="Proteomes" id="UP000326759"/>
    </source>
</evidence>
<keyword evidence="3" id="KW-0863">Zinc-finger</keyword>
<comment type="caution">
    <text evidence="7">The sequence shown here is derived from an EMBL/GenBank/DDBJ whole genome shotgun (WGS) entry which is preliminary data.</text>
</comment>
<dbReference type="InterPro" id="IPR012337">
    <property type="entry name" value="RNaseH-like_sf"/>
</dbReference>
<gene>
    <name evidence="7" type="ORF">Anas_02279</name>
</gene>
<dbReference type="OrthoDB" id="10051975at2759"/>
<dbReference type="EMBL" id="SEYY01001258">
    <property type="protein sequence ID" value="KAB7505383.1"/>
    <property type="molecule type" value="Genomic_DNA"/>
</dbReference>
<dbReference type="Pfam" id="PF05699">
    <property type="entry name" value="Dimer_Tnp_hAT"/>
    <property type="match status" value="1"/>
</dbReference>
<evidence type="ECO:0000313" key="7">
    <source>
        <dbReference type="EMBL" id="KAB7505383.1"/>
    </source>
</evidence>
<dbReference type="GO" id="GO:0008270">
    <property type="term" value="F:zinc ion binding"/>
    <property type="evidence" value="ECO:0007669"/>
    <property type="project" value="UniProtKB-KW"/>
</dbReference>
<dbReference type="AlphaFoldDB" id="A0A5N5TFH8"/>
<dbReference type="InterPro" id="IPR052035">
    <property type="entry name" value="ZnF_BED_domain_contain"/>
</dbReference>
<evidence type="ECO:0000256" key="4">
    <source>
        <dbReference type="ARBA" id="ARBA00022833"/>
    </source>
</evidence>
<sequence length="646" mass="75067">MQQPVTEDVINSKLSSGEFVLKPFSKGKSENWEHFNFIIDKKNEKTQEFVQCRKCKTYLKYDDSREINSSLDNHQCATNGQKLVSETALDQEQKVPLSEKMRKEVLNCFINFCMSIKLETLKDKKLENLNYIYKKLETLNYNSFITLAQNLISVGATYGHHDRSVILSLITKENSDAIRKSIILEFKKYNSMSSATINTWTDKFNAKDWTLKSIVLDPMSLQEEHKSGENIKNKVIKEMVNLGIEELMSNLIFVTDQDPNIVKAFQDYNRLNCLSHIINTILHHTFNEDYLKEKLPEIQRVIQLSSNLIKLLKECEFSMNLKHEILQEIESRWDSKFVILKSILDNYNRIQNLIVEGKFPNLENIPKDNIEDLVDFLGFFKDALDELENKNSPTIHLVLLVKLDLQEHLKVSEHDSVNLKTLKERANAFLKDEYQILPIHKISLFLWPRYRQLRMLTNTKRKKVMKKIYDELTVQCKENSNITDEPERVCSAPKRRKISKFHEWEDIELDDKSSGSVVFEEVEDYSKYRVSKQINIIEFWKTNQSKFPRLARLAKKCLSVPASTTFLTEEIKLSYRKGIEEAVEHLLLQNRMDSTENLSNKSCIPSTSSGFTITLVNPLQVKSTEALTSIKSGGITTKTLTKISEM</sequence>
<dbReference type="InterPro" id="IPR008906">
    <property type="entry name" value="HATC_C_dom"/>
</dbReference>
<keyword evidence="4" id="KW-0862">Zinc</keyword>
<reference evidence="7 8" key="1">
    <citation type="journal article" date="2019" name="PLoS Biol.">
        <title>Sex chromosomes control vertical transmission of feminizing Wolbachia symbionts in an isopod.</title>
        <authorList>
            <person name="Becking T."/>
            <person name="Chebbi M.A."/>
            <person name="Giraud I."/>
            <person name="Moumen B."/>
            <person name="Laverre T."/>
            <person name="Caubet Y."/>
            <person name="Peccoud J."/>
            <person name="Gilbert C."/>
            <person name="Cordaux R."/>
        </authorList>
    </citation>
    <scope>NUCLEOTIDE SEQUENCE [LARGE SCALE GENOMIC DNA]</scope>
    <source>
        <strain evidence="7">ANa2</strain>
        <tissue evidence="7">Whole body excluding digestive tract and cuticle</tissue>
    </source>
</reference>